<organism evidence="1 2">
    <name type="scientific">Hygrophoropsis aurantiaca</name>
    <dbReference type="NCBI Taxonomy" id="72124"/>
    <lineage>
        <taxon>Eukaryota</taxon>
        <taxon>Fungi</taxon>
        <taxon>Dikarya</taxon>
        <taxon>Basidiomycota</taxon>
        <taxon>Agaricomycotina</taxon>
        <taxon>Agaricomycetes</taxon>
        <taxon>Agaricomycetidae</taxon>
        <taxon>Boletales</taxon>
        <taxon>Coniophorineae</taxon>
        <taxon>Hygrophoropsidaceae</taxon>
        <taxon>Hygrophoropsis</taxon>
    </lineage>
</organism>
<sequence>YTDPDALACRIAVRPRYMVAANWLIEEGIIKVSGGLDSAEPGPPEPKLVGSLIIYDVPTLADTRALAKKDIVDRSRGDSHQPRKWDKEKLSIYPLQAATTLPDRTGVTQPQPAEPVSQSE</sequence>
<comment type="caution">
    <text evidence="1">The sequence shown here is derived from an EMBL/GenBank/DDBJ whole genome shotgun (WGS) entry which is preliminary data.</text>
</comment>
<name>A0ACB8AAA2_9AGAM</name>
<accession>A0ACB8AAA2</accession>
<evidence type="ECO:0000313" key="2">
    <source>
        <dbReference type="Proteomes" id="UP000790377"/>
    </source>
</evidence>
<reference evidence="1" key="1">
    <citation type="journal article" date="2021" name="New Phytol.">
        <title>Evolutionary innovations through gain and loss of genes in the ectomycorrhizal Boletales.</title>
        <authorList>
            <person name="Wu G."/>
            <person name="Miyauchi S."/>
            <person name="Morin E."/>
            <person name="Kuo A."/>
            <person name="Drula E."/>
            <person name="Varga T."/>
            <person name="Kohler A."/>
            <person name="Feng B."/>
            <person name="Cao Y."/>
            <person name="Lipzen A."/>
            <person name="Daum C."/>
            <person name="Hundley H."/>
            <person name="Pangilinan J."/>
            <person name="Johnson J."/>
            <person name="Barry K."/>
            <person name="LaButti K."/>
            <person name="Ng V."/>
            <person name="Ahrendt S."/>
            <person name="Min B."/>
            <person name="Choi I.G."/>
            <person name="Park H."/>
            <person name="Plett J.M."/>
            <person name="Magnuson J."/>
            <person name="Spatafora J.W."/>
            <person name="Nagy L.G."/>
            <person name="Henrissat B."/>
            <person name="Grigoriev I.V."/>
            <person name="Yang Z.L."/>
            <person name="Xu J."/>
            <person name="Martin F.M."/>
        </authorList>
    </citation>
    <scope>NUCLEOTIDE SEQUENCE</scope>
    <source>
        <strain evidence="1">ATCC 28755</strain>
    </source>
</reference>
<dbReference type="EMBL" id="MU267722">
    <property type="protein sequence ID" value="KAH7910220.1"/>
    <property type="molecule type" value="Genomic_DNA"/>
</dbReference>
<gene>
    <name evidence="1" type="ORF">BJ138DRAFT_1009276</name>
</gene>
<feature type="non-terminal residue" evidence="1">
    <location>
        <position position="1"/>
    </location>
</feature>
<keyword evidence="2" id="KW-1185">Reference proteome</keyword>
<proteinExistence type="predicted"/>
<evidence type="ECO:0000313" key="1">
    <source>
        <dbReference type="EMBL" id="KAH7910220.1"/>
    </source>
</evidence>
<protein>
    <submittedName>
        <fullName evidence="1">Uncharacterized protein</fullName>
    </submittedName>
</protein>
<dbReference type="Proteomes" id="UP000790377">
    <property type="component" value="Unassembled WGS sequence"/>
</dbReference>